<feature type="compositionally biased region" description="Basic and acidic residues" evidence="2">
    <location>
        <begin position="270"/>
        <end position="298"/>
    </location>
</feature>
<feature type="region of interest" description="Disordered" evidence="2">
    <location>
        <begin position="233"/>
        <end position="298"/>
    </location>
</feature>
<name>A0A1B0CB37_LUTLO</name>
<dbReference type="AlphaFoldDB" id="A0A1B0CB37"/>
<feature type="compositionally biased region" description="Low complexity" evidence="2">
    <location>
        <begin position="43"/>
        <end position="53"/>
    </location>
</feature>
<dbReference type="InterPro" id="IPR029058">
    <property type="entry name" value="AB_hydrolase_fold"/>
</dbReference>
<evidence type="ECO:0000313" key="5">
    <source>
        <dbReference type="EnsemblMetazoa" id="LLOJ001336-PA"/>
    </source>
</evidence>
<feature type="region of interest" description="Disordered" evidence="2">
    <location>
        <begin position="1"/>
        <end position="138"/>
    </location>
</feature>
<feature type="compositionally biased region" description="Basic and acidic residues" evidence="2">
    <location>
        <begin position="7"/>
        <end position="39"/>
    </location>
</feature>
<dbReference type="VEuPathDB" id="VectorBase:LLONM1_001140"/>
<keyword evidence="1" id="KW-0325">Glycoprotein</keyword>
<feature type="compositionally biased region" description="Basic and acidic residues" evidence="2">
    <location>
        <begin position="62"/>
        <end position="76"/>
    </location>
</feature>
<evidence type="ECO:0000313" key="6">
    <source>
        <dbReference type="Proteomes" id="UP000092461"/>
    </source>
</evidence>
<feature type="domain" description="Carboxylesterase type B" evidence="4">
    <location>
        <begin position="359"/>
        <end position="577"/>
    </location>
</feature>
<feature type="transmembrane region" description="Helical" evidence="3">
    <location>
        <begin position="317"/>
        <end position="338"/>
    </location>
</feature>
<proteinExistence type="predicted"/>
<dbReference type="EMBL" id="AJWK01004787">
    <property type="status" value="NOT_ANNOTATED_CDS"/>
    <property type="molecule type" value="Genomic_DNA"/>
</dbReference>
<keyword evidence="3" id="KW-1133">Transmembrane helix</keyword>
<protein>
    <recommendedName>
        <fullName evidence="4">Carboxylesterase type B domain-containing protein</fullName>
    </recommendedName>
</protein>
<evidence type="ECO:0000259" key="4">
    <source>
        <dbReference type="Pfam" id="PF00135"/>
    </source>
</evidence>
<keyword evidence="3" id="KW-0812">Transmembrane</keyword>
<feature type="compositionally biased region" description="Basic and acidic residues" evidence="2">
    <location>
        <begin position="175"/>
        <end position="191"/>
    </location>
</feature>
<dbReference type="Proteomes" id="UP000092461">
    <property type="component" value="Unassembled WGS sequence"/>
</dbReference>
<dbReference type="InterPro" id="IPR050309">
    <property type="entry name" value="Type-B_Carboxylest/Lipase"/>
</dbReference>
<reference evidence="5" key="1">
    <citation type="submission" date="2020-05" db="UniProtKB">
        <authorList>
            <consortium name="EnsemblMetazoa"/>
        </authorList>
    </citation>
    <scope>IDENTIFICATION</scope>
    <source>
        <strain evidence="5">Jacobina</strain>
    </source>
</reference>
<feature type="compositionally biased region" description="Low complexity" evidence="2">
    <location>
        <begin position="93"/>
        <end position="102"/>
    </location>
</feature>
<dbReference type="EnsemblMetazoa" id="LLOJ001336-RA">
    <property type="protein sequence ID" value="LLOJ001336-PA"/>
    <property type="gene ID" value="LLOJ001336"/>
</dbReference>
<dbReference type="PROSITE" id="PS00941">
    <property type="entry name" value="CARBOXYLESTERASE_B_2"/>
    <property type="match status" value="1"/>
</dbReference>
<evidence type="ECO:0000256" key="3">
    <source>
        <dbReference type="SAM" id="Phobius"/>
    </source>
</evidence>
<dbReference type="Gene3D" id="3.40.50.1820">
    <property type="entry name" value="alpha/beta hydrolase"/>
    <property type="match status" value="1"/>
</dbReference>
<accession>A0A1B0CB37</accession>
<dbReference type="InterPro" id="IPR019819">
    <property type="entry name" value="Carboxylesterase_B_CS"/>
</dbReference>
<dbReference type="SUPFAM" id="SSF53474">
    <property type="entry name" value="alpha/beta-Hydrolases"/>
    <property type="match status" value="1"/>
</dbReference>
<keyword evidence="3" id="KW-0472">Membrane</keyword>
<dbReference type="Pfam" id="PF00135">
    <property type="entry name" value="COesterase"/>
    <property type="match status" value="1"/>
</dbReference>
<evidence type="ECO:0000256" key="2">
    <source>
        <dbReference type="SAM" id="MobiDB-lite"/>
    </source>
</evidence>
<sequence>MGETEEKENGPSEAHEGEEPKETDKMLNKEDGGAKKNEDLSPEAIATETAETAVNSPENGEEIVKIAEEPKTEQTKETVPVTAEGREVKPKKIPIGGIKMPGFFTRGTKGTSKNEGDGADGELLETDEKNKPIEDNINNKNRASMNFFSNIRIRNPFKRSTDQQKVATENGNADQKAEDNEKVTIEEEATKDTAQPADQTQKRRLLNAIKLPQISNILPKRLRTGVANADVELGNGPHNKAGLASMETLDDSTKDPESKDTTDRAAIAKPTDEDLETVKLDNVDEKSQGKAEEAGASDKPKPWLERIRSYHCSIDDIAIVAGILVFLLLVGIICAFTFTGKTELTSAPVKDGRYVEAVTSCGPVEGLYDDGAFVFRGIPYATPPVDENRWTTSRPIDNINDCWNGTFKAHNSTPVCLQLTSNGTIVGVEDCLTLDVVTPHVRYDNPLPVVVLIGAESLSGDSPGKMRPSKRYARARDVIFVRPNFRVGAFGFLALDALSRSTHPPRSGNYGLSDIITALKWIKINIVNFGGDANSVTLFGHRAGATLVSAIVASPQAKDLFHRSWITSGSAIFPGKSLHEYERQNTGYRRSTKMSQC</sequence>
<feature type="compositionally biased region" description="Basic and acidic residues" evidence="2">
    <location>
        <begin position="251"/>
        <end position="263"/>
    </location>
</feature>
<dbReference type="EMBL" id="AJWK01004788">
    <property type="status" value="NOT_ANNOTATED_CDS"/>
    <property type="molecule type" value="Genomic_DNA"/>
</dbReference>
<organism evidence="5 6">
    <name type="scientific">Lutzomyia longipalpis</name>
    <name type="common">Sand fly</name>
    <dbReference type="NCBI Taxonomy" id="7200"/>
    <lineage>
        <taxon>Eukaryota</taxon>
        <taxon>Metazoa</taxon>
        <taxon>Ecdysozoa</taxon>
        <taxon>Arthropoda</taxon>
        <taxon>Hexapoda</taxon>
        <taxon>Insecta</taxon>
        <taxon>Pterygota</taxon>
        <taxon>Neoptera</taxon>
        <taxon>Endopterygota</taxon>
        <taxon>Diptera</taxon>
        <taxon>Nematocera</taxon>
        <taxon>Psychodoidea</taxon>
        <taxon>Psychodidae</taxon>
        <taxon>Lutzomyia</taxon>
        <taxon>Lutzomyia</taxon>
    </lineage>
</organism>
<feature type="compositionally biased region" description="Polar residues" evidence="2">
    <location>
        <begin position="163"/>
        <end position="173"/>
    </location>
</feature>
<feature type="region of interest" description="Disordered" evidence="2">
    <location>
        <begin position="154"/>
        <end position="201"/>
    </location>
</feature>
<dbReference type="PANTHER" id="PTHR11559">
    <property type="entry name" value="CARBOXYLESTERASE"/>
    <property type="match status" value="1"/>
</dbReference>
<dbReference type="InterPro" id="IPR002018">
    <property type="entry name" value="CarbesteraseB"/>
</dbReference>
<keyword evidence="6" id="KW-1185">Reference proteome</keyword>
<evidence type="ECO:0000256" key="1">
    <source>
        <dbReference type="ARBA" id="ARBA00023180"/>
    </source>
</evidence>
<dbReference type="VEuPathDB" id="VectorBase:LLOJ001336"/>